<keyword evidence="6" id="KW-1185">Reference proteome</keyword>
<evidence type="ECO:0000313" key="6">
    <source>
        <dbReference type="Proteomes" id="UP001216674"/>
    </source>
</evidence>
<comment type="similarity">
    <text evidence="3">Belongs to the flavoredoxin family.</text>
</comment>
<dbReference type="InterPro" id="IPR052174">
    <property type="entry name" value="Flavoredoxin"/>
</dbReference>
<gene>
    <name evidence="5" type="ORF">P3W85_09835</name>
</gene>
<evidence type="ECO:0000259" key="4">
    <source>
        <dbReference type="SMART" id="SM00903"/>
    </source>
</evidence>
<dbReference type="InterPro" id="IPR002563">
    <property type="entry name" value="Flavin_Rdtase-like_dom"/>
</dbReference>
<accession>A0ABT6AKV8</accession>
<keyword evidence="2" id="KW-0285">Flavoprotein</keyword>
<evidence type="ECO:0000256" key="2">
    <source>
        <dbReference type="ARBA" id="ARBA00022630"/>
    </source>
</evidence>
<dbReference type="PANTHER" id="PTHR43567">
    <property type="entry name" value="FLAVOREDOXIN-RELATED-RELATED"/>
    <property type="match status" value="1"/>
</dbReference>
<proteinExistence type="inferred from homology"/>
<dbReference type="InterPro" id="IPR012349">
    <property type="entry name" value="Split_barrel_FMN-bd"/>
</dbReference>
<dbReference type="RefSeq" id="WP_276264641.1">
    <property type="nucleotide sequence ID" value="NZ_JARJLM010000163.1"/>
</dbReference>
<dbReference type="Pfam" id="PF01613">
    <property type="entry name" value="Flavin_Reduct"/>
    <property type="match status" value="1"/>
</dbReference>
<sequence>MFKEMPASKAYRLLESGPIVMVSTRATNGSDNLMTMGFHMMVQHEPALVGAIIGPWDHSHEALRRTGECVLAIPTVDLARIVVDVGNCSGSETDKFKRFGLTALPATDVRAPLVGECLANLECRVADTSLLDRYRLFILEVKRIWVDQDRKERRLIHHAGDGKFIVDGETIDLGDRMVRWQYLMD</sequence>
<feature type="domain" description="Flavin reductase like" evidence="4">
    <location>
        <begin position="12"/>
        <end position="164"/>
    </location>
</feature>
<evidence type="ECO:0000313" key="5">
    <source>
        <dbReference type="EMBL" id="MDF3833243.1"/>
    </source>
</evidence>
<dbReference type="SMART" id="SM00903">
    <property type="entry name" value="Flavin_Reduct"/>
    <property type="match status" value="1"/>
</dbReference>
<protein>
    <submittedName>
        <fullName evidence="5">Flavin reductase family protein</fullName>
    </submittedName>
</protein>
<comment type="caution">
    <text evidence="5">The sequence shown here is derived from an EMBL/GenBank/DDBJ whole genome shotgun (WGS) entry which is preliminary data.</text>
</comment>
<evidence type="ECO:0000256" key="3">
    <source>
        <dbReference type="ARBA" id="ARBA00038054"/>
    </source>
</evidence>
<dbReference type="SUPFAM" id="SSF50475">
    <property type="entry name" value="FMN-binding split barrel"/>
    <property type="match status" value="1"/>
</dbReference>
<comment type="cofactor">
    <cofactor evidence="1">
        <name>FMN</name>
        <dbReference type="ChEBI" id="CHEBI:58210"/>
    </cofactor>
</comment>
<name>A0ABT6AKV8_9BURK</name>
<organism evidence="5 6">
    <name type="scientific">Cupriavidus basilensis</name>
    <dbReference type="NCBI Taxonomy" id="68895"/>
    <lineage>
        <taxon>Bacteria</taxon>
        <taxon>Pseudomonadati</taxon>
        <taxon>Pseudomonadota</taxon>
        <taxon>Betaproteobacteria</taxon>
        <taxon>Burkholderiales</taxon>
        <taxon>Burkholderiaceae</taxon>
        <taxon>Cupriavidus</taxon>
    </lineage>
</organism>
<reference evidence="5 6" key="1">
    <citation type="submission" date="2023-03" db="EMBL/GenBank/DDBJ databases">
        <title>Draft assemblies of triclosan tolerant bacteria isolated from returned activated sludge.</title>
        <authorList>
            <person name="Van Hamelsveld S."/>
        </authorList>
    </citation>
    <scope>NUCLEOTIDE SEQUENCE [LARGE SCALE GENOMIC DNA]</scope>
    <source>
        <strain evidence="5 6">GW210010_S58</strain>
    </source>
</reference>
<evidence type="ECO:0000256" key="1">
    <source>
        <dbReference type="ARBA" id="ARBA00001917"/>
    </source>
</evidence>
<dbReference type="Proteomes" id="UP001216674">
    <property type="component" value="Unassembled WGS sequence"/>
</dbReference>
<dbReference type="PANTHER" id="PTHR43567:SF1">
    <property type="entry name" value="FLAVOREDOXIN"/>
    <property type="match status" value="1"/>
</dbReference>
<dbReference type="EMBL" id="JARJLM010000163">
    <property type="protein sequence ID" value="MDF3833243.1"/>
    <property type="molecule type" value="Genomic_DNA"/>
</dbReference>
<dbReference type="Gene3D" id="2.30.110.10">
    <property type="entry name" value="Electron Transport, Fmn-binding Protein, Chain A"/>
    <property type="match status" value="1"/>
</dbReference>